<evidence type="ECO:0000313" key="15">
    <source>
        <dbReference type="Proteomes" id="UP000241890"/>
    </source>
</evidence>
<dbReference type="InParanoid" id="A0A2R5GC52"/>
<name>A0A2R5GC52_9STRA</name>
<dbReference type="OrthoDB" id="337870at2759"/>
<comment type="catalytic activity">
    <reaction evidence="9 11">
        <text>tRNA(Tyr) + L-tyrosine + ATP = L-tyrosyl-tRNA(Tyr) + AMP + diphosphate + H(+)</text>
        <dbReference type="Rhea" id="RHEA:10220"/>
        <dbReference type="Rhea" id="RHEA-COMP:9706"/>
        <dbReference type="Rhea" id="RHEA-COMP:9707"/>
        <dbReference type="ChEBI" id="CHEBI:15378"/>
        <dbReference type="ChEBI" id="CHEBI:30616"/>
        <dbReference type="ChEBI" id="CHEBI:33019"/>
        <dbReference type="ChEBI" id="CHEBI:58315"/>
        <dbReference type="ChEBI" id="CHEBI:78442"/>
        <dbReference type="ChEBI" id="CHEBI:78536"/>
        <dbReference type="ChEBI" id="CHEBI:456215"/>
        <dbReference type="EC" id="6.1.1.1"/>
    </reaction>
</comment>
<dbReference type="CDD" id="cd00805">
    <property type="entry name" value="TyrRS_core"/>
    <property type="match status" value="1"/>
</dbReference>
<evidence type="ECO:0000313" key="14">
    <source>
        <dbReference type="EMBL" id="GBG28582.1"/>
    </source>
</evidence>
<keyword evidence="15" id="KW-1185">Reference proteome</keyword>
<accession>A0A2R5GC52</accession>
<dbReference type="InterPro" id="IPR024107">
    <property type="entry name" value="Tyr-tRNA-ligase_bac_1"/>
</dbReference>
<dbReference type="GO" id="GO:0006437">
    <property type="term" value="P:tyrosyl-tRNA aminoacylation"/>
    <property type="evidence" value="ECO:0007669"/>
    <property type="project" value="InterPro"/>
</dbReference>
<dbReference type="Gene3D" id="3.40.50.620">
    <property type="entry name" value="HUPs"/>
    <property type="match status" value="1"/>
</dbReference>
<evidence type="ECO:0000256" key="6">
    <source>
        <dbReference type="ARBA" id="ARBA00022917"/>
    </source>
</evidence>
<dbReference type="InterPro" id="IPR002305">
    <property type="entry name" value="aa-tRNA-synth_Ic"/>
</dbReference>
<dbReference type="Gene3D" id="3.10.290.10">
    <property type="entry name" value="RNA-binding S4 domain"/>
    <property type="match status" value="1"/>
</dbReference>
<dbReference type="InterPro" id="IPR036986">
    <property type="entry name" value="S4_RNA-bd_sf"/>
</dbReference>
<dbReference type="PROSITE" id="PS50889">
    <property type="entry name" value="S4"/>
    <property type="match status" value="1"/>
</dbReference>
<dbReference type="GO" id="GO:0005524">
    <property type="term" value="F:ATP binding"/>
    <property type="evidence" value="ECO:0007669"/>
    <property type="project" value="UniProtKB-KW"/>
</dbReference>
<sequence>MQRVLSRLRGRRLLAASTRSADAVGSLQQQPTSSEHGEGAKASTWWQRDDDSARGSDGIVRLDNGDVCSVYLGIDPTADGLHVGHLVGIMALRAFQREGFRPLALVGGATGLIGDPSGRATERAMLETSDVERNVEGIRADLERVLEFGGKEPNAAQLVNNLDWYRGMSALELLRDVGKHFRVSAMMSRESVKARLETSSDETQEGLSFTEFSYQLLQGYDFLHLYRTESCRVQIGGSDQWGNIAAGTDLIRRATGDTAEALGVTVPLLTNRAGEKFGKSAGNAVWLAPDKTSDFELYQFFMRAEDEMVEDLLYKLTELPEDEVAAIAKAHGEAPEKREAQRRLAQSVVQMVRGPTGLRRAEVATQALFGGDLDALSAEDLLSIDAPRVTLSREQVQDRTAIDVFAAAKAVASKSEAKRLAASGGLYVQNHRVPDASYTLDLARDAAEGRVILLRSGKRKYTIVSVQDAE</sequence>
<dbReference type="PRINTS" id="PR01040">
    <property type="entry name" value="TRNASYNTHTYR"/>
</dbReference>
<organism evidence="14 15">
    <name type="scientific">Hondaea fermentalgiana</name>
    <dbReference type="NCBI Taxonomy" id="2315210"/>
    <lineage>
        <taxon>Eukaryota</taxon>
        <taxon>Sar</taxon>
        <taxon>Stramenopiles</taxon>
        <taxon>Bigyra</taxon>
        <taxon>Labyrinthulomycetes</taxon>
        <taxon>Thraustochytrida</taxon>
        <taxon>Thraustochytriidae</taxon>
        <taxon>Hondaea</taxon>
    </lineage>
</organism>
<feature type="region of interest" description="Disordered" evidence="12">
    <location>
        <begin position="19"/>
        <end position="50"/>
    </location>
</feature>
<evidence type="ECO:0000256" key="5">
    <source>
        <dbReference type="ARBA" id="ARBA00022884"/>
    </source>
</evidence>
<dbReference type="Pfam" id="PF00579">
    <property type="entry name" value="tRNA-synt_1b"/>
    <property type="match status" value="1"/>
</dbReference>
<dbReference type="HAMAP" id="MF_02006">
    <property type="entry name" value="Tyr_tRNA_synth_type1"/>
    <property type="match status" value="1"/>
</dbReference>
<keyword evidence="5 10" id="KW-0694">RNA-binding</keyword>
<dbReference type="NCBIfam" id="TIGR00234">
    <property type="entry name" value="tyrS"/>
    <property type="match status" value="1"/>
</dbReference>
<keyword evidence="2 11" id="KW-0436">Ligase</keyword>
<evidence type="ECO:0000256" key="2">
    <source>
        <dbReference type="ARBA" id="ARBA00022598"/>
    </source>
</evidence>
<keyword evidence="4 11" id="KW-0067">ATP-binding</keyword>
<reference evidence="14 15" key="1">
    <citation type="submission" date="2017-12" db="EMBL/GenBank/DDBJ databases">
        <title>Sequencing, de novo assembly and annotation of complete genome of a new Thraustochytrid species, strain FCC1311.</title>
        <authorList>
            <person name="Sedici K."/>
            <person name="Godart F."/>
            <person name="Aiese Cigliano R."/>
            <person name="Sanseverino W."/>
            <person name="Barakat M."/>
            <person name="Ortet P."/>
            <person name="Marechal E."/>
            <person name="Cagnac O."/>
            <person name="Amato A."/>
        </authorList>
    </citation>
    <scope>NUCLEOTIDE SEQUENCE [LARGE SCALE GENOMIC DNA]</scope>
</reference>
<dbReference type="InterPro" id="IPR001412">
    <property type="entry name" value="aa-tRNA-synth_I_CS"/>
</dbReference>
<dbReference type="SUPFAM" id="SSF55174">
    <property type="entry name" value="Alpha-L RNA-binding motif"/>
    <property type="match status" value="1"/>
</dbReference>
<evidence type="ECO:0000256" key="9">
    <source>
        <dbReference type="ARBA" id="ARBA00048248"/>
    </source>
</evidence>
<dbReference type="InterPro" id="IPR002307">
    <property type="entry name" value="Tyr-tRNA-ligase"/>
</dbReference>
<dbReference type="InterPro" id="IPR014729">
    <property type="entry name" value="Rossmann-like_a/b/a_fold"/>
</dbReference>
<evidence type="ECO:0000256" key="12">
    <source>
        <dbReference type="SAM" id="MobiDB-lite"/>
    </source>
</evidence>
<evidence type="ECO:0000256" key="4">
    <source>
        <dbReference type="ARBA" id="ARBA00022840"/>
    </source>
</evidence>
<dbReference type="PANTHER" id="PTHR11766:SF0">
    <property type="entry name" value="TYROSINE--TRNA LIGASE, MITOCHONDRIAL"/>
    <property type="match status" value="1"/>
</dbReference>
<dbReference type="PANTHER" id="PTHR11766">
    <property type="entry name" value="TYROSYL-TRNA SYNTHETASE"/>
    <property type="match status" value="1"/>
</dbReference>
<dbReference type="FunFam" id="1.10.240.10:FF:000001">
    <property type="entry name" value="Tyrosine--tRNA ligase"/>
    <property type="match status" value="1"/>
</dbReference>
<dbReference type="EMBL" id="BEYU01000044">
    <property type="protein sequence ID" value="GBG28582.1"/>
    <property type="molecule type" value="Genomic_DNA"/>
</dbReference>
<keyword evidence="3 11" id="KW-0547">Nucleotide-binding</keyword>
<dbReference type="AlphaFoldDB" id="A0A2R5GC52"/>
<feature type="domain" description="Tyrosine--tRNA ligase SYY-like C-terminal" evidence="13">
    <location>
        <begin position="385"/>
        <end position="464"/>
    </location>
</feature>
<dbReference type="GO" id="GO:0005829">
    <property type="term" value="C:cytosol"/>
    <property type="evidence" value="ECO:0007669"/>
    <property type="project" value="TreeGrafter"/>
</dbReference>
<proteinExistence type="inferred from homology"/>
<dbReference type="GO" id="GO:0003723">
    <property type="term" value="F:RNA binding"/>
    <property type="evidence" value="ECO:0007669"/>
    <property type="project" value="UniProtKB-KW"/>
</dbReference>
<dbReference type="Proteomes" id="UP000241890">
    <property type="component" value="Unassembled WGS sequence"/>
</dbReference>
<dbReference type="GO" id="GO:0004831">
    <property type="term" value="F:tyrosine-tRNA ligase activity"/>
    <property type="evidence" value="ECO:0007669"/>
    <property type="project" value="UniProtKB-EC"/>
</dbReference>
<evidence type="ECO:0000259" key="13">
    <source>
        <dbReference type="Pfam" id="PF22421"/>
    </source>
</evidence>
<dbReference type="SUPFAM" id="SSF52374">
    <property type="entry name" value="Nucleotidylyl transferase"/>
    <property type="match status" value="1"/>
</dbReference>
<evidence type="ECO:0000256" key="1">
    <source>
        <dbReference type="ARBA" id="ARBA00013160"/>
    </source>
</evidence>
<keyword evidence="6 11" id="KW-0648">Protein biosynthesis</keyword>
<evidence type="ECO:0000256" key="8">
    <source>
        <dbReference type="ARBA" id="ARBA00033323"/>
    </source>
</evidence>
<keyword evidence="7 11" id="KW-0030">Aminoacyl-tRNA synthetase</keyword>
<evidence type="ECO:0000256" key="3">
    <source>
        <dbReference type="ARBA" id="ARBA00022741"/>
    </source>
</evidence>
<dbReference type="InterPro" id="IPR024088">
    <property type="entry name" value="Tyr-tRNA-ligase_bac-type"/>
</dbReference>
<comment type="caution">
    <text evidence="14">The sequence shown here is derived from an EMBL/GenBank/DDBJ whole genome shotgun (WGS) entry which is preliminary data.</text>
</comment>
<dbReference type="PROSITE" id="PS00178">
    <property type="entry name" value="AA_TRNA_LIGASE_I"/>
    <property type="match status" value="1"/>
</dbReference>
<gene>
    <name evidence="14" type="ORF">FCC1311_048042</name>
</gene>
<evidence type="ECO:0000256" key="10">
    <source>
        <dbReference type="PROSITE-ProRule" id="PRU00182"/>
    </source>
</evidence>
<dbReference type="Gene3D" id="1.10.240.10">
    <property type="entry name" value="Tyrosyl-Transfer RNA Synthetase"/>
    <property type="match status" value="1"/>
</dbReference>
<dbReference type="InterPro" id="IPR054608">
    <property type="entry name" value="SYY-like_C"/>
</dbReference>
<dbReference type="Pfam" id="PF22421">
    <property type="entry name" value="SYY_C-terminal"/>
    <property type="match status" value="1"/>
</dbReference>
<evidence type="ECO:0000256" key="7">
    <source>
        <dbReference type="ARBA" id="ARBA00023146"/>
    </source>
</evidence>
<protein>
    <recommendedName>
        <fullName evidence="1 11">Tyrosine--tRNA ligase</fullName>
        <ecNumber evidence="1 11">6.1.1.1</ecNumber>
    </recommendedName>
    <alternativeName>
        <fullName evidence="8 11">Tyrosyl-tRNA synthetase</fullName>
    </alternativeName>
</protein>
<evidence type="ECO:0000256" key="11">
    <source>
        <dbReference type="RuleBase" id="RU361234"/>
    </source>
</evidence>
<comment type="similarity">
    <text evidence="11">Belongs to the class-I aminoacyl-tRNA synthetase family.</text>
</comment>
<dbReference type="EC" id="6.1.1.1" evidence="1 11"/>